<reference evidence="2" key="1">
    <citation type="submission" date="2017-01" db="EMBL/GenBank/DDBJ databases">
        <title>Genome Analysis of Deinococcus marmoris KOPRI26562.</title>
        <authorList>
            <person name="Kim J.H."/>
            <person name="Oh H.-M."/>
        </authorList>
    </citation>
    <scope>NUCLEOTIDE SEQUENCE [LARGE SCALE GENOMIC DNA]</scope>
    <source>
        <strain evidence="2">PAMC 26633</strain>
    </source>
</reference>
<evidence type="ECO:0000313" key="2">
    <source>
        <dbReference type="Proteomes" id="UP000214720"/>
    </source>
</evidence>
<accession>A0A226X915</accession>
<evidence type="ECO:0000313" key="1">
    <source>
        <dbReference type="EMBL" id="OXC79966.1"/>
    </source>
</evidence>
<dbReference type="EMBL" id="MTHB01000027">
    <property type="protein sequence ID" value="OXC79966.1"/>
    <property type="molecule type" value="Genomic_DNA"/>
</dbReference>
<protein>
    <submittedName>
        <fullName evidence="1">Uncharacterized protein</fullName>
    </submittedName>
</protein>
<dbReference type="Proteomes" id="UP000214720">
    <property type="component" value="Unassembled WGS sequence"/>
</dbReference>
<proteinExistence type="predicted"/>
<name>A0A226X915_CABSO</name>
<comment type="caution">
    <text evidence="1">The sequence shown here is derived from an EMBL/GenBank/DDBJ whole genome shotgun (WGS) entry which is preliminary data.</text>
</comment>
<sequence length="37" mass="4042">MALFIVEMALVLSGRDSGSAVGPSRQSTALRFRVYRV</sequence>
<gene>
    <name evidence="1" type="ORF">BSU04_04040</name>
</gene>
<organism evidence="1 2">
    <name type="scientific">Caballeronia sordidicola</name>
    <name type="common">Burkholderia sordidicola</name>
    <dbReference type="NCBI Taxonomy" id="196367"/>
    <lineage>
        <taxon>Bacteria</taxon>
        <taxon>Pseudomonadati</taxon>
        <taxon>Pseudomonadota</taxon>
        <taxon>Betaproteobacteria</taxon>
        <taxon>Burkholderiales</taxon>
        <taxon>Burkholderiaceae</taxon>
        <taxon>Caballeronia</taxon>
    </lineage>
</organism>
<dbReference type="AlphaFoldDB" id="A0A226X915"/>